<dbReference type="GO" id="GO:0008932">
    <property type="term" value="F:lytic endotransglycosylase activity"/>
    <property type="evidence" value="ECO:0007669"/>
    <property type="project" value="UniProtKB-UniRule"/>
</dbReference>
<keyword evidence="2 7" id="KW-0812">Transmembrane</keyword>
<evidence type="ECO:0000313" key="8">
    <source>
        <dbReference type="EMBL" id="HGE99806.1"/>
    </source>
</evidence>
<keyword evidence="1 7" id="KW-1003">Cell membrane</keyword>
<dbReference type="HAMAP" id="MF_02065">
    <property type="entry name" value="MltG"/>
    <property type="match status" value="1"/>
</dbReference>
<keyword evidence="3 7" id="KW-1133">Transmembrane helix</keyword>
<accession>A0A7C3UZI8</accession>
<keyword evidence="4 7" id="KW-0472">Membrane</keyword>
<comment type="similarity">
    <text evidence="7">Belongs to the transglycosylase MltG family.</text>
</comment>
<dbReference type="EC" id="4.2.2.29" evidence="7"/>
<comment type="subcellular location">
    <subcellularLocation>
        <location evidence="7">Cell membrane</location>
        <topology evidence="7">Single-pass membrane protein</topology>
    </subcellularLocation>
</comment>
<dbReference type="Gene3D" id="3.30.160.60">
    <property type="entry name" value="Classic Zinc Finger"/>
    <property type="match status" value="1"/>
</dbReference>
<dbReference type="PANTHER" id="PTHR30518">
    <property type="entry name" value="ENDOLYTIC MUREIN TRANSGLYCOSYLASE"/>
    <property type="match status" value="1"/>
</dbReference>
<comment type="function">
    <text evidence="7">Functions as a peptidoglycan terminase that cleaves nascent peptidoglycan strands endolytically to terminate their elongation.</text>
</comment>
<protein>
    <recommendedName>
        <fullName evidence="7">Endolytic murein transglycosylase</fullName>
        <ecNumber evidence="7">4.2.2.29</ecNumber>
    </recommendedName>
    <alternativeName>
        <fullName evidence="7">Peptidoglycan lytic transglycosylase</fullName>
    </alternativeName>
    <alternativeName>
        <fullName evidence="7">Peptidoglycan polymerization terminase</fullName>
    </alternativeName>
</protein>
<dbReference type="Pfam" id="PF02618">
    <property type="entry name" value="YceG"/>
    <property type="match status" value="1"/>
</dbReference>
<dbReference type="GO" id="GO:0071555">
    <property type="term" value="P:cell wall organization"/>
    <property type="evidence" value="ECO:0007669"/>
    <property type="project" value="UniProtKB-KW"/>
</dbReference>
<proteinExistence type="inferred from homology"/>
<dbReference type="GO" id="GO:0009252">
    <property type="term" value="P:peptidoglycan biosynthetic process"/>
    <property type="evidence" value="ECO:0007669"/>
    <property type="project" value="UniProtKB-UniRule"/>
</dbReference>
<feature type="site" description="Important for catalytic activity" evidence="7">
    <location>
        <position position="212"/>
    </location>
</feature>
<dbReference type="NCBIfam" id="TIGR00247">
    <property type="entry name" value="endolytic transglycosylase MltG"/>
    <property type="match status" value="1"/>
</dbReference>
<dbReference type="GO" id="GO:0005886">
    <property type="term" value="C:plasma membrane"/>
    <property type="evidence" value="ECO:0007669"/>
    <property type="project" value="UniProtKB-SubCell"/>
</dbReference>
<evidence type="ECO:0000256" key="6">
    <source>
        <dbReference type="ARBA" id="ARBA00023316"/>
    </source>
</evidence>
<comment type="catalytic activity">
    <reaction evidence="7">
        <text>a peptidoglycan chain = a peptidoglycan chain with N-acetyl-1,6-anhydromuramyl-[peptide] at the reducing end + a peptidoglycan chain with N-acetylglucosamine at the non-reducing end.</text>
        <dbReference type="EC" id="4.2.2.29"/>
    </reaction>
</comment>
<keyword evidence="5 7" id="KW-0456">Lyase</keyword>
<dbReference type="InterPro" id="IPR003770">
    <property type="entry name" value="MLTG-like"/>
</dbReference>
<evidence type="ECO:0000256" key="1">
    <source>
        <dbReference type="ARBA" id="ARBA00022475"/>
    </source>
</evidence>
<dbReference type="Gene3D" id="3.30.1490.480">
    <property type="entry name" value="Endolytic murein transglycosylase"/>
    <property type="match status" value="2"/>
</dbReference>
<feature type="transmembrane region" description="Helical" evidence="7">
    <location>
        <begin position="7"/>
        <end position="26"/>
    </location>
</feature>
<evidence type="ECO:0000256" key="7">
    <source>
        <dbReference type="HAMAP-Rule" id="MF_02065"/>
    </source>
</evidence>
<dbReference type="CDD" id="cd08010">
    <property type="entry name" value="MltG_like"/>
    <property type="match status" value="1"/>
</dbReference>
<gene>
    <name evidence="7 8" type="primary">mltG</name>
    <name evidence="8" type="ORF">ENX07_07060</name>
</gene>
<name>A0A7C3UZI8_UNCW3</name>
<organism evidence="8">
    <name type="scientific">candidate division WOR-3 bacterium</name>
    <dbReference type="NCBI Taxonomy" id="2052148"/>
    <lineage>
        <taxon>Bacteria</taxon>
        <taxon>Bacteria division WOR-3</taxon>
    </lineage>
</organism>
<evidence type="ECO:0000256" key="3">
    <source>
        <dbReference type="ARBA" id="ARBA00022989"/>
    </source>
</evidence>
<dbReference type="PANTHER" id="PTHR30518:SF2">
    <property type="entry name" value="ENDOLYTIC MUREIN TRANSGLYCOSYLASE"/>
    <property type="match status" value="1"/>
</dbReference>
<keyword evidence="6 7" id="KW-0961">Cell wall biogenesis/degradation</keyword>
<evidence type="ECO:0000256" key="5">
    <source>
        <dbReference type="ARBA" id="ARBA00023239"/>
    </source>
</evidence>
<comment type="caution">
    <text evidence="8">The sequence shown here is derived from an EMBL/GenBank/DDBJ whole genome shotgun (WGS) entry which is preliminary data.</text>
</comment>
<dbReference type="AlphaFoldDB" id="A0A7C3UZI8"/>
<evidence type="ECO:0000256" key="2">
    <source>
        <dbReference type="ARBA" id="ARBA00022692"/>
    </source>
</evidence>
<evidence type="ECO:0000256" key="4">
    <source>
        <dbReference type="ARBA" id="ARBA00023136"/>
    </source>
</evidence>
<sequence>MRELKKFFFLLTLLSILFLIFHYIFLTDYPSTSKLKTVIIPHNTPTKEIGAILKREGVIKSNFLFLLATKLFGAEKRIRGGKYLLPEEISEFFACRILKMGGKERVAITIPEGWTCEKIGEVLEKEGVVKKDSFIQATEDLAFLKKLGIPFPKAEGFLFPNTYEFYIPSSPYLVIEKMVTHFFKVYRALRESIPSSLSDSLVIILASIVEKEAVIDEERPIIAGVFLNRLRRGMKLEACPTVEYALSLHKERLNTLDLTVDSPYNTYRYYGLPPTPICNPGKKSLIAALGPAKTDYLFFFATEDGRHIFSKTFSEHQKRLDRRK</sequence>
<dbReference type="EMBL" id="DTMQ01000042">
    <property type="protein sequence ID" value="HGE99806.1"/>
    <property type="molecule type" value="Genomic_DNA"/>
</dbReference>
<reference evidence="8" key="1">
    <citation type="journal article" date="2020" name="mSystems">
        <title>Genome- and Community-Level Interaction Insights into Carbon Utilization and Element Cycling Functions of Hydrothermarchaeota in Hydrothermal Sediment.</title>
        <authorList>
            <person name="Zhou Z."/>
            <person name="Liu Y."/>
            <person name="Xu W."/>
            <person name="Pan J."/>
            <person name="Luo Z.H."/>
            <person name="Li M."/>
        </authorList>
    </citation>
    <scope>NUCLEOTIDE SEQUENCE [LARGE SCALE GENOMIC DNA]</scope>
    <source>
        <strain evidence="8">SpSt-906</strain>
    </source>
</reference>